<dbReference type="Proteomes" id="UP000199343">
    <property type="component" value="Unassembled WGS sequence"/>
</dbReference>
<dbReference type="SMART" id="SM00421">
    <property type="entry name" value="HTH_LUXR"/>
    <property type="match status" value="1"/>
</dbReference>
<feature type="domain" description="HTH luxR-type" evidence="3">
    <location>
        <begin position="900"/>
        <end position="965"/>
    </location>
</feature>
<protein>
    <submittedName>
        <fullName evidence="4">Predicted ATPase</fullName>
    </submittedName>
</protein>
<dbReference type="SUPFAM" id="SSF52540">
    <property type="entry name" value="P-loop containing nucleoside triphosphate hydrolases"/>
    <property type="match status" value="1"/>
</dbReference>
<dbReference type="PANTHER" id="PTHR16305:SF28">
    <property type="entry name" value="GUANYLATE CYCLASE DOMAIN-CONTAINING PROTEIN"/>
    <property type="match status" value="1"/>
</dbReference>
<dbReference type="GO" id="GO:0006355">
    <property type="term" value="P:regulation of DNA-templated transcription"/>
    <property type="evidence" value="ECO:0007669"/>
    <property type="project" value="InterPro"/>
</dbReference>
<dbReference type="AlphaFoldDB" id="A0A1C6VWV5"/>
<dbReference type="PRINTS" id="PR00038">
    <property type="entry name" value="HTHLUXR"/>
</dbReference>
<dbReference type="Gene3D" id="3.40.50.300">
    <property type="entry name" value="P-loop containing nucleotide triphosphate hydrolases"/>
    <property type="match status" value="1"/>
</dbReference>
<keyword evidence="1" id="KW-0547">Nucleotide-binding</keyword>
<dbReference type="InterPro" id="IPR036388">
    <property type="entry name" value="WH-like_DNA-bd_sf"/>
</dbReference>
<dbReference type="InterPro" id="IPR000792">
    <property type="entry name" value="Tscrpt_reg_LuxR_C"/>
</dbReference>
<dbReference type="Pfam" id="PF13191">
    <property type="entry name" value="AAA_16"/>
    <property type="match status" value="1"/>
</dbReference>
<dbReference type="CDD" id="cd06170">
    <property type="entry name" value="LuxR_C_like"/>
    <property type="match status" value="1"/>
</dbReference>
<evidence type="ECO:0000256" key="1">
    <source>
        <dbReference type="ARBA" id="ARBA00022741"/>
    </source>
</evidence>
<dbReference type="GO" id="GO:0003677">
    <property type="term" value="F:DNA binding"/>
    <property type="evidence" value="ECO:0007669"/>
    <property type="project" value="InterPro"/>
</dbReference>
<reference evidence="4 5" key="1">
    <citation type="submission" date="2016-06" db="EMBL/GenBank/DDBJ databases">
        <authorList>
            <person name="Kjaerup R.B."/>
            <person name="Dalgaard T.S."/>
            <person name="Juul-Madsen H.R."/>
        </authorList>
    </citation>
    <scope>NUCLEOTIDE SEQUENCE [LARGE SCALE GENOMIC DNA]</scope>
    <source>
        <strain evidence="4 5">DSM 43363</strain>
    </source>
</reference>
<evidence type="ECO:0000259" key="3">
    <source>
        <dbReference type="PROSITE" id="PS50043"/>
    </source>
</evidence>
<dbReference type="PROSITE" id="PS50043">
    <property type="entry name" value="HTH_LUXR_2"/>
    <property type="match status" value="1"/>
</dbReference>
<proteinExistence type="predicted"/>
<evidence type="ECO:0000313" key="4">
    <source>
        <dbReference type="EMBL" id="SCL70687.1"/>
    </source>
</evidence>
<dbReference type="PANTHER" id="PTHR16305">
    <property type="entry name" value="TESTICULAR SOLUBLE ADENYLYL CYCLASE"/>
    <property type="match status" value="1"/>
</dbReference>
<dbReference type="Gene3D" id="1.10.10.10">
    <property type="entry name" value="Winged helix-like DNA-binding domain superfamily/Winged helix DNA-binding domain"/>
    <property type="match status" value="1"/>
</dbReference>
<evidence type="ECO:0000256" key="2">
    <source>
        <dbReference type="ARBA" id="ARBA00022840"/>
    </source>
</evidence>
<dbReference type="InterPro" id="IPR011990">
    <property type="entry name" value="TPR-like_helical_dom_sf"/>
</dbReference>
<accession>A0A1C6VWV5</accession>
<dbReference type="GO" id="GO:0004016">
    <property type="term" value="F:adenylate cyclase activity"/>
    <property type="evidence" value="ECO:0007669"/>
    <property type="project" value="TreeGrafter"/>
</dbReference>
<organism evidence="4 5">
    <name type="scientific">Micromonospora peucetia</name>
    <dbReference type="NCBI Taxonomy" id="47871"/>
    <lineage>
        <taxon>Bacteria</taxon>
        <taxon>Bacillati</taxon>
        <taxon>Actinomycetota</taxon>
        <taxon>Actinomycetes</taxon>
        <taxon>Micromonosporales</taxon>
        <taxon>Micromonosporaceae</taxon>
        <taxon>Micromonospora</taxon>
    </lineage>
</organism>
<name>A0A1C6VWV5_9ACTN</name>
<dbReference type="RefSeq" id="WP_245715876.1">
    <property type="nucleotide sequence ID" value="NZ_FMIC01000002.1"/>
</dbReference>
<keyword evidence="2" id="KW-0067">ATP-binding</keyword>
<dbReference type="Gene3D" id="1.25.40.10">
    <property type="entry name" value="Tetratricopeptide repeat domain"/>
    <property type="match status" value="1"/>
</dbReference>
<gene>
    <name evidence="4" type="ORF">GA0070608_4411</name>
</gene>
<dbReference type="EMBL" id="FMIC01000002">
    <property type="protein sequence ID" value="SCL70687.1"/>
    <property type="molecule type" value="Genomic_DNA"/>
</dbReference>
<dbReference type="InterPro" id="IPR041664">
    <property type="entry name" value="AAA_16"/>
</dbReference>
<dbReference type="InterPro" id="IPR016032">
    <property type="entry name" value="Sig_transdc_resp-reg_C-effctor"/>
</dbReference>
<dbReference type="GO" id="GO:0005524">
    <property type="term" value="F:ATP binding"/>
    <property type="evidence" value="ECO:0007669"/>
    <property type="project" value="UniProtKB-KW"/>
</dbReference>
<dbReference type="SUPFAM" id="SSF46894">
    <property type="entry name" value="C-terminal effector domain of the bipartite response regulators"/>
    <property type="match status" value="1"/>
</dbReference>
<dbReference type="GO" id="GO:0005737">
    <property type="term" value="C:cytoplasm"/>
    <property type="evidence" value="ECO:0007669"/>
    <property type="project" value="TreeGrafter"/>
</dbReference>
<dbReference type="SUPFAM" id="SSF48452">
    <property type="entry name" value="TPR-like"/>
    <property type="match status" value="2"/>
</dbReference>
<evidence type="ECO:0000313" key="5">
    <source>
        <dbReference type="Proteomes" id="UP000199343"/>
    </source>
</evidence>
<dbReference type="STRING" id="47871.GA0070608_4411"/>
<dbReference type="InterPro" id="IPR027417">
    <property type="entry name" value="P-loop_NTPase"/>
</dbReference>
<sequence>MYRSSKLIGRDAELRAVLDSLESAQAGLGGAVFLVGESGVGKSRLTSRVAELATVAGMRVMRGRGSTIGTAVPLRPLTEALLSLLRAGPVDPTALGPYGPILGRLVPDWGRPPADQENASLVILAEAVLRLTGVAGAGRGCLMLLDDLQDADTETLAVLEYLIDNVALQPTMLLGAIRAESCAALALARSAAQRGQCTLIELGRLDDDGLRQMVGACLGAAPERVPAAVHALVSTGSSGNPFLIEELVAGMIDGALLVGGPEGWRMSEKLPAALPSTLARGMVQGVEQLDPQTRELLSMGALLGERFPLTVVQAATGLSDRAVLDHLGGDVAGRLVTVDDQLTDWYAFRHRVTREALLTLLGPGERPRLARRMTDAVEKVFPGLPGEWCQVAATLHLEADNPEAAGRLFTEAGRRAIAQGGATTAVALLDRAIGLLGENNPVARAAALEALLHALAEAGLVERALASVSILDQIGGVDPRRRAQLHTRLAWAATVAGRSAEGLAQVEQARALLGPDAAAEDTAPVDVIAAHLVLDTAGHDQLATAEALARRAATVAETVPLPVVACQAWQLLGALIRHRDPTEATRCLERALVIAAQHRLPIWEIHALIRLGNDDALRDASLDRLEQARERASQAGAVTARHQAEASLALHAALRGDFDTANSLVQQVLAATTRLKLLETTQYVLMVSAVLAGHQGRRREMEHALAEFRRWSGDLALHAPRVHGLARAFCALLEEDRPRALDELARAFSAEERSPTVFHLSGRHGLHLLLQVMSGEAGWPAYEAVQGDSASRLRWDLQFALFAKAVLLGRSGRPDAAQEAAAEAIRAGEPYAMGRHLALRLVGESALADGWGHPVQWLRAAEEHFHRGDVPAVASACRALLRQAGVRVNQRRSGAGDIPAGLRSAGVTVREFEVLRLLVGRLSNREIAGRLHLSPRTVERHVSSLLGKTGLPNRIALSEFAAEVERG</sequence>
<dbReference type="Pfam" id="PF00196">
    <property type="entry name" value="GerE"/>
    <property type="match status" value="1"/>
</dbReference>